<name>A0A9P4PJR0_9PLEO</name>
<dbReference type="AlphaFoldDB" id="A0A9P4PJR0"/>
<accession>A0A9P4PJR0</accession>
<evidence type="ECO:0000313" key="3">
    <source>
        <dbReference type="Proteomes" id="UP000799764"/>
    </source>
</evidence>
<sequence>MVKDGLQNLGTRSNARRSLKKRTHDGFQEFLTNEQDIEQEPIELSSLITSFVPTERMNLRAP</sequence>
<comment type="caution">
    <text evidence="2">The sequence shown here is derived from an EMBL/GenBank/DDBJ whole genome shotgun (WGS) entry which is preliminary data.</text>
</comment>
<dbReference type="EMBL" id="MU001498">
    <property type="protein sequence ID" value="KAF2446349.1"/>
    <property type="molecule type" value="Genomic_DNA"/>
</dbReference>
<keyword evidence="3" id="KW-1185">Reference proteome</keyword>
<proteinExistence type="predicted"/>
<reference evidence="2" key="1">
    <citation type="journal article" date="2020" name="Stud. Mycol.">
        <title>101 Dothideomycetes genomes: a test case for predicting lifestyles and emergence of pathogens.</title>
        <authorList>
            <person name="Haridas S."/>
            <person name="Albert R."/>
            <person name="Binder M."/>
            <person name="Bloem J."/>
            <person name="Labutti K."/>
            <person name="Salamov A."/>
            <person name="Andreopoulos B."/>
            <person name="Baker S."/>
            <person name="Barry K."/>
            <person name="Bills G."/>
            <person name="Bluhm B."/>
            <person name="Cannon C."/>
            <person name="Castanera R."/>
            <person name="Culley D."/>
            <person name="Daum C."/>
            <person name="Ezra D."/>
            <person name="Gonzalez J."/>
            <person name="Henrissat B."/>
            <person name="Kuo A."/>
            <person name="Liang C."/>
            <person name="Lipzen A."/>
            <person name="Lutzoni F."/>
            <person name="Magnuson J."/>
            <person name="Mondo S."/>
            <person name="Nolan M."/>
            <person name="Ohm R."/>
            <person name="Pangilinan J."/>
            <person name="Park H.-J."/>
            <person name="Ramirez L."/>
            <person name="Alfaro M."/>
            <person name="Sun H."/>
            <person name="Tritt A."/>
            <person name="Yoshinaga Y."/>
            <person name="Zwiers L.-H."/>
            <person name="Turgeon B."/>
            <person name="Goodwin S."/>
            <person name="Spatafora J."/>
            <person name="Crous P."/>
            <person name="Grigoriev I."/>
        </authorList>
    </citation>
    <scope>NUCLEOTIDE SEQUENCE</scope>
    <source>
        <strain evidence="2">CBS 690.94</strain>
    </source>
</reference>
<protein>
    <submittedName>
        <fullName evidence="2">Uncharacterized protein</fullName>
    </submittedName>
</protein>
<feature type="region of interest" description="Disordered" evidence="1">
    <location>
        <begin position="1"/>
        <end position="23"/>
    </location>
</feature>
<gene>
    <name evidence="2" type="ORF">P171DRAFT_430512</name>
</gene>
<organism evidence="2 3">
    <name type="scientific">Karstenula rhodostoma CBS 690.94</name>
    <dbReference type="NCBI Taxonomy" id="1392251"/>
    <lineage>
        <taxon>Eukaryota</taxon>
        <taxon>Fungi</taxon>
        <taxon>Dikarya</taxon>
        <taxon>Ascomycota</taxon>
        <taxon>Pezizomycotina</taxon>
        <taxon>Dothideomycetes</taxon>
        <taxon>Pleosporomycetidae</taxon>
        <taxon>Pleosporales</taxon>
        <taxon>Massarineae</taxon>
        <taxon>Didymosphaeriaceae</taxon>
        <taxon>Karstenula</taxon>
    </lineage>
</organism>
<dbReference type="Proteomes" id="UP000799764">
    <property type="component" value="Unassembled WGS sequence"/>
</dbReference>
<feature type="compositionally biased region" description="Basic residues" evidence="1">
    <location>
        <begin position="14"/>
        <end position="23"/>
    </location>
</feature>
<evidence type="ECO:0000256" key="1">
    <source>
        <dbReference type="SAM" id="MobiDB-lite"/>
    </source>
</evidence>
<evidence type="ECO:0000313" key="2">
    <source>
        <dbReference type="EMBL" id="KAF2446349.1"/>
    </source>
</evidence>